<evidence type="ECO:0000313" key="1">
    <source>
        <dbReference type="EMBL" id="RGW35291.1"/>
    </source>
</evidence>
<sequence>MQTTAIGTVANSLPKNKVILLTLLSSKRYILIAELCNIFVIRRWQNKVFFKKMKKKTQISML</sequence>
<accession>A0A413B9H2</accession>
<reference evidence="1 2" key="1">
    <citation type="submission" date="2018-08" db="EMBL/GenBank/DDBJ databases">
        <title>A genome reference for cultivated species of the human gut microbiota.</title>
        <authorList>
            <person name="Zou Y."/>
            <person name="Xue W."/>
            <person name="Luo G."/>
        </authorList>
    </citation>
    <scope>NUCLEOTIDE SEQUENCE [LARGE SCALE GENOMIC DNA]</scope>
    <source>
        <strain evidence="1 2">AF12-7</strain>
    </source>
</reference>
<dbReference type="EMBL" id="QSAF01000004">
    <property type="protein sequence ID" value="RGW35291.1"/>
    <property type="molecule type" value="Genomic_DNA"/>
</dbReference>
<gene>
    <name evidence="1" type="ORF">DWV77_04835</name>
</gene>
<protein>
    <submittedName>
        <fullName evidence="1">Uncharacterized protein</fullName>
    </submittedName>
</protein>
<dbReference type="Proteomes" id="UP000285150">
    <property type="component" value="Unassembled WGS sequence"/>
</dbReference>
<name>A0A413B9H2_BACSE</name>
<comment type="caution">
    <text evidence="1">The sequence shown here is derived from an EMBL/GenBank/DDBJ whole genome shotgun (WGS) entry which is preliminary data.</text>
</comment>
<dbReference type="AlphaFoldDB" id="A0A413B9H2"/>
<proteinExistence type="predicted"/>
<evidence type="ECO:0000313" key="2">
    <source>
        <dbReference type="Proteomes" id="UP000285150"/>
    </source>
</evidence>
<organism evidence="1 2">
    <name type="scientific">Bacteroides stercoris</name>
    <dbReference type="NCBI Taxonomy" id="46506"/>
    <lineage>
        <taxon>Bacteria</taxon>
        <taxon>Pseudomonadati</taxon>
        <taxon>Bacteroidota</taxon>
        <taxon>Bacteroidia</taxon>
        <taxon>Bacteroidales</taxon>
        <taxon>Bacteroidaceae</taxon>
        <taxon>Bacteroides</taxon>
    </lineage>
</organism>